<accession>A0A6G4R1M8</accession>
<reference evidence="1" key="1">
    <citation type="submission" date="2020-02" db="EMBL/GenBank/DDBJ databases">
        <authorList>
            <person name="Gao J."/>
            <person name="Sun J."/>
        </authorList>
    </citation>
    <scope>NUCLEOTIDE SEQUENCE</scope>
    <source>
        <strain evidence="1">602-2</strain>
    </source>
</reference>
<sequence>MNRRIVAEHLATRLFTAEEAVDNTLAAMGELIAAMPRARLEARVAAGVGQQAVDHVMEAASGLADVRRSLIAAHGALADAKDQIGLRRVTLVGGGDKSDTDPPRPEGYVEDRVAGRLEIVRSA</sequence>
<proteinExistence type="predicted"/>
<dbReference type="RefSeq" id="WP_165261659.1">
    <property type="nucleotide sequence ID" value="NZ_JAAKGT010000011.1"/>
</dbReference>
<dbReference type="AlphaFoldDB" id="A0A6G4R1M8"/>
<organism evidence="1">
    <name type="scientific">Caulobacter sp. 602-2</name>
    <dbReference type="NCBI Taxonomy" id="2710887"/>
    <lineage>
        <taxon>Bacteria</taxon>
        <taxon>Pseudomonadati</taxon>
        <taxon>Pseudomonadota</taxon>
        <taxon>Alphaproteobacteria</taxon>
        <taxon>Caulobacterales</taxon>
        <taxon>Caulobacteraceae</taxon>
        <taxon>Caulobacter</taxon>
    </lineage>
</organism>
<name>A0A6G4R1M8_9CAUL</name>
<evidence type="ECO:0000313" key="1">
    <source>
        <dbReference type="EMBL" id="NGM51826.1"/>
    </source>
</evidence>
<gene>
    <name evidence="1" type="ORF">G5B46_19625</name>
</gene>
<protein>
    <submittedName>
        <fullName evidence="1">Uncharacterized protein</fullName>
    </submittedName>
</protein>
<comment type="caution">
    <text evidence="1">The sequence shown here is derived from an EMBL/GenBank/DDBJ whole genome shotgun (WGS) entry which is preliminary data.</text>
</comment>
<dbReference type="EMBL" id="JAAKGT010000011">
    <property type="protein sequence ID" value="NGM51826.1"/>
    <property type="molecule type" value="Genomic_DNA"/>
</dbReference>